<dbReference type="Proteomes" id="UP000648352">
    <property type="component" value="Unassembled WGS sequence"/>
</dbReference>
<proteinExistence type="predicted"/>
<organism evidence="1 2">
    <name type="scientific">Microbacterium pullorum</name>
    <dbReference type="NCBI Taxonomy" id="2762236"/>
    <lineage>
        <taxon>Bacteria</taxon>
        <taxon>Bacillati</taxon>
        <taxon>Actinomycetota</taxon>
        <taxon>Actinomycetes</taxon>
        <taxon>Micrococcales</taxon>
        <taxon>Microbacteriaceae</taxon>
        <taxon>Microbacterium</taxon>
    </lineage>
</organism>
<comment type="caution">
    <text evidence="1">The sequence shown here is derived from an EMBL/GenBank/DDBJ whole genome shotgun (WGS) entry which is preliminary data.</text>
</comment>
<gene>
    <name evidence="1" type="ORF">H9651_13285</name>
</gene>
<accession>A0ABR8S559</accession>
<evidence type="ECO:0000313" key="1">
    <source>
        <dbReference type="EMBL" id="MBD7958614.1"/>
    </source>
</evidence>
<protein>
    <submittedName>
        <fullName evidence="1">Uncharacterized protein</fullName>
    </submittedName>
</protein>
<name>A0ABR8S559_9MICO</name>
<dbReference type="EMBL" id="JACSQP010000010">
    <property type="protein sequence ID" value="MBD7958614.1"/>
    <property type="molecule type" value="Genomic_DNA"/>
</dbReference>
<sequence>MESVRLLDTREGVALERMAVSYLDSLRPTVLKIIQQSQRLPSPDASSWMARVDALTTPFEASQIARTFALVAADNIRLTERVLRSDLPPFALYSTIRSAIEASSLGLWILDAKSNQLAASRTLRIYRQNIASDRTMWNEFVGQPSEDHDTLAEQTRLAHDRLRGISPADYEKAVRSSSAIGAVDQTHPVAQPQRTSISGLEAWRICSSIVHANPVSMTHILERHPDGAVGQSATRTSRLSFVASFFATACLRSEELIDAYRERAQPRRAGRRD</sequence>
<dbReference type="RefSeq" id="WP_191719812.1">
    <property type="nucleotide sequence ID" value="NZ_JACSQP010000010.1"/>
</dbReference>
<keyword evidence="2" id="KW-1185">Reference proteome</keyword>
<evidence type="ECO:0000313" key="2">
    <source>
        <dbReference type="Proteomes" id="UP000648352"/>
    </source>
</evidence>
<reference evidence="1 2" key="1">
    <citation type="submission" date="2020-08" db="EMBL/GenBank/DDBJ databases">
        <title>A Genomic Blueprint of the Chicken Gut Microbiome.</title>
        <authorList>
            <person name="Gilroy R."/>
            <person name="Ravi A."/>
            <person name="Getino M."/>
            <person name="Pursley I."/>
            <person name="Horton D.L."/>
            <person name="Alikhan N.-F."/>
            <person name="Baker D."/>
            <person name="Gharbi K."/>
            <person name="Hall N."/>
            <person name="Watson M."/>
            <person name="Adriaenssens E.M."/>
            <person name="Foster-Nyarko E."/>
            <person name="Jarju S."/>
            <person name="Secka A."/>
            <person name="Antonio M."/>
            <person name="Oren A."/>
            <person name="Chaudhuri R."/>
            <person name="La Ragione R.M."/>
            <person name="Hildebrand F."/>
            <person name="Pallen M.J."/>
        </authorList>
    </citation>
    <scope>NUCLEOTIDE SEQUENCE [LARGE SCALE GENOMIC DNA]</scope>
    <source>
        <strain evidence="1 2">Sa4CUA7</strain>
    </source>
</reference>